<keyword evidence="1" id="KW-0704">Schiff base</keyword>
<sequence>MSQVNIPEQLLPELLDRFKDEKVINPSQPCLKECKKTGSEIWLDTGDMEAVDQLISPEVSALTTNNTLLNKEVQKGIYDGIIKDIAPRFKEIPSEKRIIEIAFLLNALHGLRLVKRYGGKVSVELHTDLSHDVEGIVHYGKRFHDIEPNHFIVKVPLTPSGVLGARKLHELNIPVNFTLLFSARQNMMVALLAKPAYTNVFLGRIGAYLKQNRLGEAEGPGEKTIHNTQQLIKTLREEEGITTKLIAASIRDYSQLPLLCGIDVMTIPPQVVSDALRKIKGPCQPMSDHDFHVVYKPGVATSEIKINKLWEVSDLEKKVFRDLARQLPENAWELEDRLREAGIPDIFPHLTPAESLFIDSDGKIPKHERWANAILKGEIAIDTLLNLAGLAAFTNDQKALDDRIANLIF</sequence>
<dbReference type="GO" id="GO:0005975">
    <property type="term" value="P:carbohydrate metabolic process"/>
    <property type="evidence" value="ECO:0007669"/>
    <property type="project" value="InterPro"/>
</dbReference>
<gene>
    <name evidence="2" type="ORF">SAMN05444380_12514</name>
</gene>
<dbReference type="eggNOG" id="COG0176">
    <property type="taxonomic scope" value="Bacteria"/>
</dbReference>
<dbReference type="EMBL" id="FONA01000025">
    <property type="protein sequence ID" value="SFE97496.1"/>
    <property type="molecule type" value="Genomic_DNA"/>
</dbReference>
<evidence type="ECO:0000256" key="1">
    <source>
        <dbReference type="ARBA" id="ARBA00023270"/>
    </source>
</evidence>
<dbReference type="AlphaFoldDB" id="A0A1I2EYE7"/>
<protein>
    <submittedName>
        <fullName evidence="2">Transaldolase</fullName>
    </submittedName>
</protein>
<dbReference type="InterPro" id="IPR001585">
    <property type="entry name" value="TAL/FSA"/>
</dbReference>
<evidence type="ECO:0000313" key="3">
    <source>
        <dbReference type="Proteomes" id="UP000181976"/>
    </source>
</evidence>
<reference evidence="2 3" key="1">
    <citation type="submission" date="2016-10" db="EMBL/GenBank/DDBJ databases">
        <authorList>
            <person name="de Groot N.N."/>
        </authorList>
    </citation>
    <scope>NUCLEOTIDE SEQUENCE [LARGE SCALE GENOMIC DNA]</scope>
    <source>
        <strain evidence="2 3">DSM 19012</strain>
    </source>
</reference>
<name>A0A1I2EYE7_9BACT</name>
<keyword evidence="3" id="KW-1185">Reference proteome</keyword>
<dbReference type="FunCoup" id="A0A1I2EYE7">
    <property type="interactions" value="474"/>
</dbReference>
<accession>A0A1I2EYE7</accession>
<dbReference type="OrthoDB" id="140919at2"/>
<dbReference type="PANTHER" id="PTHR10683">
    <property type="entry name" value="TRANSALDOLASE"/>
    <property type="match status" value="1"/>
</dbReference>
<dbReference type="InterPro" id="IPR013785">
    <property type="entry name" value="Aldolase_TIM"/>
</dbReference>
<dbReference type="SUPFAM" id="SSF51569">
    <property type="entry name" value="Aldolase"/>
    <property type="match status" value="1"/>
</dbReference>
<dbReference type="Pfam" id="PF00923">
    <property type="entry name" value="TAL_FSA"/>
    <property type="match status" value="1"/>
</dbReference>
<dbReference type="STRING" id="385682.SAMN05444380_12514"/>
<dbReference type="Proteomes" id="UP000181976">
    <property type="component" value="Unassembled WGS sequence"/>
</dbReference>
<dbReference type="Gene3D" id="3.20.20.70">
    <property type="entry name" value="Aldolase class I"/>
    <property type="match status" value="1"/>
</dbReference>
<dbReference type="InParanoid" id="A0A1I2EYE7"/>
<organism evidence="2 3">
    <name type="scientific">Thermophagus xiamenensis</name>
    <dbReference type="NCBI Taxonomy" id="385682"/>
    <lineage>
        <taxon>Bacteria</taxon>
        <taxon>Pseudomonadati</taxon>
        <taxon>Bacteroidota</taxon>
        <taxon>Bacteroidia</taxon>
        <taxon>Marinilabiliales</taxon>
        <taxon>Marinilabiliaceae</taxon>
        <taxon>Thermophagus</taxon>
    </lineage>
</organism>
<proteinExistence type="predicted"/>
<evidence type="ECO:0000313" key="2">
    <source>
        <dbReference type="EMBL" id="SFE97496.1"/>
    </source>
</evidence>
<dbReference type="RefSeq" id="WP_010528417.1">
    <property type="nucleotide sequence ID" value="NZ_AFSL01000084.1"/>
</dbReference>